<evidence type="ECO:0000256" key="1">
    <source>
        <dbReference type="SAM" id="Phobius"/>
    </source>
</evidence>
<evidence type="ECO:0000313" key="2">
    <source>
        <dbReference type="EMBL" id="CAE8641488.1"/>
    </source>
</evidence>
<keyword evidence="1" id="KW-0472">Membrane</keyword>
<evidence type="ECO:0000313" key="3">
    <source>
        <dbReference type="Proteomes" id="UP000654075"/>
    </source>
</evidence>
<dbReference type="EMBL" id="CAJNNV010032902">
    <property type="protein sequence ID" value="CAE8641488.1"/>
    <property type="molecule type" value="Genomic_DNA"/>
</dbReference>
<feature type="transmembrane region" description="Helical" evidence="1">
    <location>
        <begin position="59"/>
        <end position="86"/>
    </location>
</feature>
<proteinExistence type="predicted"/>
<keyword evidence="1" id="KW-0812">Transmembrane</keyword>
<sequence length="99" mass="11387">MKRWTCQLCAQAKNSEEMSRCKTCGRPRGHKPERYQERLKEIRSWTSSMEGESLDDEPWTLAGSCGLIVGLLILLMIISALIWAYFEDQKAFSDENAEL</sequence>
<keyword evidence="3" id="KW-1185">Reference proteome</keyword>
<reference evidence="2" key="1">
    <citation type="submission" date="2021-02" db="EMBL/GenBank/DDBJ databases">
        <authorList>
            <person name="Dougan E. K."/>
            <person name="Rhodes N."/>
            <person name="Thang M."/>
            <person name="Chan C."/>
        </authorList>
    </citation>
    <scope>NUCLEOTIDE SEQUENCE</scope>
</reference>
<accession>A0A813HVD3</accession>
<comment type="caution">
    <text evidence="2">The sequence shown here is derived from an EMBL/GenBank/DDBJ whole genome shotgun (WGS) entry which is preliminary data.</text>
</comment>
<gene>
    <name evidence="2" type="ORF">PGLA1383_LOCUS56114</name>
</gene>
<organism evidence="2 3">
    <name type="scientific">Polarella glacialis</name>
    <name type="common">Dinoflagellate</name>
    <dbReference type="NCBI Taxonomy" id="89957"/>
    <lineage>
        <taxon>Eukaryota</taxon>
        <taxon>Sar</taxon>
        <taxon>Alveolata</taxon>
        <taxon>Dinophyceae</taxon>
        <taxon>Suessiales</taxon>
        <taxon>Suessiaceae</taxon>
        <taxon>Polarella</taxon>
    </lineage>
</organism>
<keyword evidence="1" id="KW-1133">Transmembrane helix</keyword>
<dbReference type="AlphaFoldDB" id="A0A813HVD3"/>
<dbReference type="OrthoDB" id="438693at2759"/>
<name>A0A813HVD3_POLGL</name>
<protein>
    <submittedName>
        <fullName evidence="2">Uncharacterized protein</fullName>
    </submittedName>
</protein>
<dbReference type="Proteomes" id="UP000654075">
    <property type="component" value="Unassembled WGS sequence"/>
</dbReference>